<dbReference type="InterPro" id="IPR001207">
    <property type="entry name" value="Transposase_mutator"/>
</dbReference>
<evidence type="ECO:0000256" key="7">
    <source>
        <dbReference type="SAM" id="MobiDB-lite"/>
    </source>
</evidence>
<keyword evidence="3 6" id="KW-0815">Transposition</keyword>
<proteinExistence type="inferred from homology"/>
<dbReference type="Proteomes" id="UP000292209">
    <property type="component" value="Unassembled WGS sequence"/>
</dbReference>
<dbReference type="PROSITE" id="PS01007">
    <property type="entry name" value="TRANSPOSASE_MUTATOR"/>
    <property type="match status" value="1"/>
</dbReference>
<evidence type="ECO:0000256" key="1">
    <source>
        <dbReference type="ARBA" id="ARBA00002190"/>
    </source>
</evidence>
<feature type="region of interest" description="Disordered" evidence="7">
    <location>
        <begin position="48"/>
        <end position="74"/>
    </location>
</feature>
<dbReference type="OrthoDB" id="9779930at2"/>
<dbReference type="GO" id="GO:0006313">
    <property type="term" value="P:DNA transposition"/>
    <property type="evidence" value="ECO:0007669"/>
    <property type="project" value="UniProtKB-UniRule"/>
</dbReference>
<name>A0A4Q7P880_9BACT</name>
<evidence type="ECO:0000256" key="2">
    <source>
        <dbReference type="ARBA" id="ARBA00010961"/>
    </source>
</evidence>
<dbReference type="EMBL" id="SGXG01000001">
    <property type="protein sequence ID" value="RZS96373.1"/>
    <property type="molecule type" value="Genomic_DNA"/>
</dbReference>
<sequence length="401" mass="46140">MKKEDLLNDDFLKQFRTAGELNSFLQQLQKRAVEKMLEGELDAHLGYEKHQNSDNPNSRNGHSSKTIKNSFGEAEIRVPRDRDGSFEPALVPKRKSMAEGVENVIISMYAKGMSNQDIEEQIRELYDINVSTSTISRVTNAVAEDIVAWRNRPLDPVYLIVWMDGISFKVRENSKVVNKTVYIAVGLRTNGLKEILGLWLGKNESSAFWMGVLTDLKARGVEDILITATDNLNGFTDTIKASFPQSVTQICVVHQIRNACRYVVWKDRRSFTRDMKEIYTAPTKEAAWAALNDFAKKWDSKYSYAIKSWRDNWDELTVFFDYPVEIRKIIYTTNLIENLNGKIRKYTKNKLSFPTDDAVMKSVFLASREASKKWTMPIRDWGTILNSFLLIFGDRVRLLET</sequence>
<gene>
    <name evidence="8" type="ORF">BC751_1944</name>
</gene>
<dbReference type="GO" id="GO:0004803">
    <property type="term" value="F:transposase activity"/>
    <property type="evidence" value="ECO:0007669"/>
    <property type="project" value="UniProtKB-UniRule"/>
</dbReference>
<protein>
    <recommendedName>
        <fullName evidence="6">Mutator family transposase</fullName>
    </recommendedName>
</protein>
<keyword evidence="4 6" id="KW-0238">DNA-binding</keyword>
<evidence type="ECO:0000313" key="8">
    <source>
        <dbReference type="EMBL" id="RZS96373.1"/>
    </source>
</evidence>
<dbReference type="Pfam" id="PF00872">
    <property type="entry name" value="Transposase_mut"/>
    <property type="match status" value="1"/>
</dbReference>
<accession>A0A4Q7P880</accession>
<feature type="compositionally biased region" description="Polar residues" evidence="7">
    <location>
        <begin position="53"/>
        <end position="69"/>
    </location>
</feature>
<keyword evidence="9" id="KW-1185">Reference proteome</keyword>
<dbReference type="AlphaFoldDB" id="A0A4Q7P880"/>
<evidence type="ECO:0000256" key="3">
    <source>
        <dbReference type="ARBA" id="ARBA00022578"/>
    </source>
</evidence>
<dbReference type="RefSeq" id="WP_130275325.1">
    <property type="nucleotide sequence ID" value="NZ_SGXG01000001.1"/>
</dbReference>
<dbReference type="GO" id="GO:0003677">
    <property type="term" value="F:DNA binding"/>
    <property type="evidence" value="ECO:0007669"/>
    <property type="project" value="UniProtKB-UniRule"/>
</dbReference>
<comment type="similarity">
    <text evidence="2 6">Belongs to the transposase mutator family.</text>
</comment>
<reference evidence="8 9" key="1">
    <citation type="submission" date="2019-02" db="EMBL/GenBank/DDBJ databases">
        <title>Genomic Encyclopedia of Archaeal and Bacterial Type Strains, Phase II (KMG-II): from individual species to whole genera.</title>
        <authorList>
            <person name="Goeker M."/>
        </authorList>
    </citation>
    <scope>NUCLEOTIDE SEQUENCE [LARGE SCALE GENOMIC DNA]</scope>
    <source>
        <strain evidence="8 9">DSM 21411</strain>
    </source>
</reference>
<evidence type="ECO:0000313" key="9">
    <source>
        <dbReference type="Proteomes" id="UP000292209"/>
    </source>
</evidence>
<evidence type="ECO:0000256" key="6">
    <source>
        <dbReference type="RuleBase" id="RU365089"/>
    </source>
</evidence>
<keyword evidence="6" id="KW-0814">Transposable element</keyword>
<comment type="caution">
    <text evidence="8">The sequence shown here is derived from an EMBL/GenBank/DDBJ whole genome shotgun (WGS) entry which is preliminary data.</text>
</comment>
<dbReference type="PANTHER" id="PTHR33217">
    <property type="entry name" value="TRANSPOSASE FOR INSERTION SEQUENCE ELEMENT IS1081"/>
    <property type="match status" value="1"/>
</dbReference>
<evidence type="ECO:0000256" key="4">
    <source>
        <dbReference type="ARBA" id="ARBA00023125"/>
    </source>
</evidence>
<dbReference type="NCBIfam" id="NF033543">
    <property type="entry name" value="transpos_IS256"/>
    <property type="match status" value="1"/>
</dbReference>
<comment type="function">
    <text evidence="1 6">Required for the transposition of the insertion element.</text>
</comment>
<evidence type="ECO:0000256" key="5">
    <source>
        <dbReference type="ARBA" id="ARBA00023172"/>
    </source>
</evidence>
<keyword evidence="5 6" id="KW-0233">DNA recombination</keyword>
<organism evidence="8 9">
    <name type="scientific">Cecembia calidifontis</name>
    <dbReference type="NCBI Taxonomy" id="1187080"/>
    <lineage>
        <taxon>Bacteria</taxon>
        <taxon>Pseudomonadati</taxon>
        <taxon>Bacteroidota</taxon>
        <taxon>Cytophagia</taxon>
        <taxon>Cytophagales</taxon>
        <taxon>Cyclobacteriaceae</taxon>
        <taxon>Cecembia</taxon>
    </lineage>
</organism>
<dbReference type="PANTHER" id="PTHR33217:SF5">
    <property type="entry name" value="MUTATOR FAMILY TRANSPOSASE"/>
    <property type="match status" value="1"/>
</dbReference>